<name>A0A1E3H7D6_9HYPH</name>
<accession>A0A1E3H7D6</accession>
<proteinExistence type="predicted"/>
<reference evidence="1 2" key="1">
    <citation type="submission" date="2016-07" db="EMBL/GenBank/DDBJ databases">
        <title>Draft Genome Sequence of Methylobrevis pamukkalensis PK2.</title>
        <authorList>
            <person name="Vasilenko O.V."/>
            <person name="Doronina N.V."/>
            <person name="Shmareva M.N."/>
            <person name="Tarlachkov S.V."/>
            <person name="Mustakhimov I."/>
            <person name="Trotsenko Y.A."/>
        </authorList>
    </citation>
    <scope>NUCLEOTIDE SEQUENCE [LARGE SCALE GENOMIC DNA]</scope>
    <source>
        <strain evidence="1 2">PK2</strain>
    </source>
</reference>
<protein>
    <submittedName>
        <fullName evidence="1">Uncharacterized protein</fullName>
    </submittedName>
</protein>
<dbReference type="Proteomes" id="UP000094622">
    <property type="component" value="Unassembled WGS sequence"/>
</dbReference>
<dbReference type="EMBL" id="MCRJ01000015">
    <property type="protein sequence ID" value="ODN71686.1"/>
    <property type="molecule type" value="Genomic_DNA"/>
</dbReference>
<evidence type="ECO:0000313" key="2">
    <source>
        <dbReference type="Proteomes" id="UP000094622"/>
    </source>
</evidence>
<comment type="caution">
    <text evidence="1">The sequence shown here is derived from an EMBL/GenBank/DDBJ whole genome shotgun (WGS) entry which is preliminary data.</text>
</comment>
<organism evidence="1 2">
    <name type="scientific">Methylobrevis pamukkalensis</name>
    <dbReference type="NCBI Taxonomy" id="1439726"/>
    <lineage>
        <taxon>Bacteria</taxon>
        <taxon>Pseudomonadati</taxon>
        <taxon>Pseudomonadota</taxon>
        <taxon>Alphaproteobacteria</taxon>
        <taxon>Hyphomicrobiales</taxon>
        <taxon>Pleomorphomonadaceae</taxon>
        <taxon>Methylobrevis</taxon>
    </lineage>
</organism>
<dbReference type="AlphaFoldDB" id="A0A1E3H7D6"/>
<evidence type="ECO:0000313" key="1">
    <source>
        <dbReference type="EMBL" id="ODN71686.1"/>
    </source>
</evidence>
<keyword evidence="2" id="KW-1185">Reference proteome</keyword>
<sequence length="49" mass="5196">MRSSNMPLFTGVLLVLVLAVGVLGYLLYEENDNALEIGVGDQGVTIDAD</sequence>
<dbReference type="RefSeq" id="WP_169833492.1">
    <property type="nucleotide sequence ID" value="NZ_MCRJ01000015.1"/>
</dbReference>
<gene>
    <name evidence="1" type="ORF">A6302_00930</name>
</gene>